<evidence type="ECO:0008006" key="12">
    <source>
        <dbReference type="Google" id="ProtNLM"/>
    </source>
</evidence>
<name>A0AAW1VWY5_RUBAR</name>
<feature type="binding site" description="axial binding residue" evidence="7">
    <location>
        <position position="447"/>
    </location>
    <ligand>
        <name>heme</name>
        <dbReference type="ChEBI" id="CHEBI:30413"/>
    </ligand>
    <ligandPart>
        <name>Fe</name>
        <dbReference type="ChEBI" id="CHEBI:18248"/>
    </ligandPart>
</feature>
<dbReference type="PRINTS" id="PR00463">
    <property type="entry name" value="EP450I"/>
</dbReference>
<reference evidence="10 11" key="1">
    <citation type="journal article" date="2023" name="G3 (Bethesda)">
        <title>A chromosome-length genome assembly and annotation of blackberry (Rubus argutus, cv. 'Hillquist').</title>
        <authorList>
            <person name="Bruna T."/>
            <person name="Aryal R."/>
            <person name="Dudchenko O."/>
            <person name="Sargent D.J."/>
            <person name="Mead D."/>
            <person name="Buti M."/>
            <person name="Cavallini A."/>
            <person name="Hytonen T."/>
            <person name="Andres J."/>
            <person name="Pham M."/>
            <person name="Weisz D."/>
            <person name="Mascagni F."/>
            <person name="Usai G."/>
            <person name="Natali L."/>
            <person name="Bassil N."/>
            <person name="Fernandez G.E."/>
            <person name="Lomsadze A."/>
            <person name="Armour M."/>
            <person name="Olukolu B."/>
            <person name="Poorten T."/>
            <person name="Britton C."/>
            <person name="Davik J."/>
            <person name="Ashrafi H."/>
            <person name="Aiden E.L."/>
            <person name="Borodovsky M."/>
            <person name="Worthington M."/>
        </authorList>
    </citation>
    <scope>NUCLEOTIDE SEQUENCE [LARGE SCALE GENOMIC DNA]</scope>
    <source>
        <strain evidence="10">PI 553951</strain>
    </source>
</reference>
<dbReference type="GO" id="GO:0005506">
    <property type="term" value="F:iron ion binding"/>
    <property type="evidence" value="ECO:0007669"/>
    <property type="project" value="InterPro"/>
</dbReference>
<dbReference type="GO" id="GO:0016705">
    <property type="term" value="F:oxidoreductase activity, acting on paired donors, with incorporation or reduction of molecular oxygen"/>
    <property type="evidence" value="ECO:0007669"/>
    <property type="project" value="InterPro"/>
</dbReference>
<keyword evidence="3 7" id="KW-0479">Metal-binding</keyword>
<keyword evidence="4 8" id="KW-0560">Oxidoreductase</keyword>
<keyword evidence="9" id="KW-0472">Membrane</keyword>
<keyword evidence="11" id="KW-1185">Reference proteome</keyword>
<dbReference type="InterPro" id="IPR036396">
    <property type="entry name" value="Cyt_P450_sf"/>
</dbReference>
<evidence type="ECO:0000256" key="1">
    <source>
        <dbReference type="ARBA" id="ARBA00010617"/>
    </source>
</evidence>
<evidence type="ECO:0000256" key="2">
    <source>
        <dbReference type="ARBA" id="ARBA00022617"/>
    </source>
</evidence>
<evidence type="ECO:0000256" key="5">
    <source>
        <dbReference type="ARBA" id="ARBA00023004"/>
    </source>
</evidence>
<dbReference type="Gene3D" id="1.10.630.10">
    <property type="entry name" value="Cytochrome P450"/>
    <property type="match status" value="1"/>
</dbReference>
<keyword evidence="6 8" id="KW-0503">Monooxygenase</keyword>
<evidence type="ECO:0000256" key="6">
    <source>
        <dbReference type="ARBA" id="ARBA00023033"/>
    </source>
</evidence>
<sequence>MDFSNCMICLCFAWITILVYFIITRRSKAISRRRIRLPPGPKPFPLIGNLFELGDKPHLSLSKLSQRYGPIISLQLGQLTTVVISSSSLAKEILRTHDQVLSNRTIGDGISSCQHGEYSLAWLPVSARWRNLRTICNLQLFSPKVLDANQANRRVKVQKLIDYVNESMRANEAVDIGRATFATSLNLLSQTIFSVDLADPSSKTAREFMETVWSVMEDAGKPNLSDYFPLLRKFDPQGIRRRMTYHVRKMILTFDRMIHHRLESRKGGNYITTNDMLDTLLNISQEKGEHMDIKETQHLFLDLFAAGTDTSSVTMEWAMAELLRNQESLLKAQAELEQVIGKGKLVEESDIAQLPYLQAIIKETFRLHPPFPLLLPRKAESDVEIGGFIVPKGAQVLVNAQAIGRDPSTWDNPECFNPERFLGLEHEIDFMGKSFELIPFGGGRRICPGLPLAIRMLHLMLGSLLNCFDWKLEDGVVPETMNMEDKFGITLKKAQPLKVVPKKS</sequence>
<evidence type="ECO:0000313" key="11">
    <source>
        <dbReference type="Proteomes" id="UP001457282"/>
    </source>
</evidence>
<dbReference type="PRINTS" id="PR00385">
    <property type="entry name" value="P450"/>
</dbReference>
<keyword evidence="2 7" id="KW-0349">Heme</keyword>
<keyword evidence="5 7" id="KW-0408">Iron</keyword>
<dbReference type="Pfam" id="PF00067">
    <property type="entry name" value="p450"/>
    <property type="match status" value="1"/>
</dbReference>
<dbReference type="InterPro" id="IPR017972">
    <property type="entry name" value="Cyt_P450_CS"/>
</dbReference>
<organism evidence="10 11">
    <name type="scientific">Rubus argutus</name>
    <name type="common">Southern blackberry</name>
    <dbReference type="NCBI Taxonomy" id="59490"/>
    <lineage>
        <taxon>Eukaryota</taxon>
        <taxon>Viridiplantae</taxon>
        <taxon>Streptophyta</taxon>
        <taxon>Embryophyta</taxon>
        <taxon>Tracheophyta</taxon>
        <taxon>Spermatophyta</taxon>
        <taxon>Magnoliopsida</taxon>
        <taxon>eudicotyledons</taxon>
        <taxon>Gunneridae</taxon>
        <taxon>Pentapetalae</taxon>
        <taxon>rosids</taxon>
        <taxon>fabids</taxon>
        <taxon>Rosales</taxon>
        <taxon>Rosaceae</taxon>
        <taxon>Rosoideae</taxon>
        <taxon>Rosoideae incertae sedis</taxon>
        <taxon>Rubus</taxon>
    </lineage>
</organism>
<keyword evidence="9" id="KW-1133">Transmembrane helix</keyword>
<evidence type="ECO:0000256" key="3">
    <source>
        <dbReference type="ARBA" id="ARBA00022723"/>
    </source>
</evidence>
<evidence type="ECO:0000256" key="8">
    <source>
        <dbReference type="RuleBase" id="RU000461"/>
    </source>
</evidence>
<dbReference type="PANTHER" id="PTHR47950:SF4">
    <property type="entry name" value="GERANIOL 8-HYDROXYLASE-LIKE"/>
    <property type="match status" value="1"/>
</dbReference>
<evidence type="ECO:0000256" key="7">
    <source>
        <dbReference type="PIRSR" id="PIRSR602401-1"/>
    </source>
</evidence>
<dbReference type="CDD" id="cd11073">
    <property type="entry name" value="CYP76-like"/>
    <property type="match status" value="1"/>
</dbReference>
<gene>
    <name evidence="10" type="ORF">M0R45_035309</name>
</gene>
<evidence type="ECO:0000313" key="10">
    <source>
        <dbReference type="EMBL" id="KAK9911393.1"/>
    </source>
</evidence>
<protein>
    <recommendedName>
        <fullName evidence="12">Geraniol 8-hydroxylase-like</fullName>
    </recommendedName>
</protein>
<dbReference type="GO" id="GO:0020037">
    <property type="term" value="F:heme binding"/>
    <property type="evidence" value="ECO:0007669"/>
    <property type="project" value="InterPro"/>
</dbReference>
<accession>A0AAW1VWY5</accession>
<evidence type="ECO:0000256" key="9">
    <source>
        <dbReference type="SAM" id="Phobius"/>
    </source>
</evidence>
<dbReference type="FunFam" id="1.10.630.10:FF:000007">
    <property type="entry name" value="Cytochrome P450 76C4"/>
    <property type="match status" value="1"/>
</dbReference>
<dbReference type="SUPFAM" id="SSF48264">
    <property type="entry name" value="Cytochrome P450"/>
    <property type="match status" value="1"/>
</dbReference>
<dbReference type="EMBL" id="JBEDUW010000007">
    <property type="protein sequence ID" value="KAK9911393.1"/>
    <property type="molecule type" value="Genomic_DNA"/>
</dbReference>
<dbReference type="GO" id="GO:0004497">
    <property type="term" value="F:monooxygenase activity"/>
    <property type="evidence" value="ECO:0007669"/>
    <property type="project" value="UniProtKB-KW"/>
</dbReference>
<proteinExistence type="inferred from homology"/>
<dbReference type="Proteomes" id="UP001457282">
    <property type="component" value="Unassembled WGS sequence"/>
</dbReference>
<comment type="cofactor">
    <cofactor evidence="7">
        <name>heme</name>
        <dbReference type="ChEBI" id="CHEBI:30413"/>
    </cofactor>
</comment>
<dbReference type="InterPro" id="IPR002401">
    <property type="entry name" value="Cyt_P450_E_grp-I"/>
</dbReference>
<dbReference type="AlphaFoldDB" id="A0AAW1VWY5"/>
<comment type="caution">
    <text evidence="10">The sequence shown here is derived from an EMBL/GenBank/DDBJ whole genome shotgun (WGS) entry which is preliminary data.</text>
</comment>
<feature type="transmembrane region" description="Helical" evidence="9">
    <location>
        <begin position="6"/>
        <end position="23"/>
    </location>
</feature>
<dbReference type="PROSITE" id="PS00086">
    <property type="entry name" value="CYTOCHROME_P450"/>
    <property type="match status" value="1"/>
</dbReference>
<dbReference type="PANTHER" id="PTHR47950">
    <property type="entry name" value="CYTOCHROME P450, FAMILY 76, SUBFAMILY C, POLYPEPTIDE 5-RELATED"/>
    <property type="match status" value="1"/>
</dbReference>
<evidence type="ECO:0000256" key="4">
    <source>
        <dbReference type="ARBA" id="ARBA00023002"/>
    </source>
</evidence>
<keyword evidence="9" id="KW-0812">Transmembrane</keyword>
<comment type="similarity">
    <text evidence="1 8">Belongs to the cytochrome P450 family.</text>
</comment>
<dbReference type="InterPro" id="IPR001128">
    <property type="entry name" value="Cyt_P450"/>
</dbReference>